<name>A0A835HN28_9MAGN</name>
<dbReference type="Proteomes" id="UP000631114">
    <property type="component" value="Unassembled WGS sequence"/>
</dbReference>
<gene>
    <name evidence="1" type="ORF">IFM89_028010</name>
</gene>
<proteinExistence type="predicted"/>
<dbReference type="AlphaFoldDB" id="A0A835HN28"/>
<comment type="caution">
    <text evidence="1">The sequence shown here is derived from an EMBL/GenBank/DDBJ whole genome shotgun (WGS) entry which is preliminary data.</text>
</comment>
<keyword evidence="2" id="KW-1185">Reference proteome</keyword>
<dbReference type="Gene3D" id="3.40.50.720">
    <property type="entry name" value="NAD(P)-binding Rossmann-like Domain"/>
    <property type="match status" value="1"/>
</dbReference>
<accession>A0A835HN28</accession>
<dbReference type="EMBL" id="JADFTS010000006">
    <property type="protein sequence ID" value="KAF9602459.1"/>
    <property type="molecule type" value="Genomic_DNA"/>
</dbReference>
<evidence type="ECO:0000313" key="1">
    <source>
        <dbReference type="EMBL" id="KAF9602459.1"/>
    </source>
</evidence>
<reference evidence="1 2" key="1">
    <citation type="submission" date="2020-10" db="EMBL/GenBank/DDBJ databases">
        <title>The Coptis chinensis genome and diversification of protoberbering-type alkaloids.</title>
        <authorList>
            <person name="Wang B."/>
            <person name="Shu S."/>
            <person name="Song C."/>
            <person name="Liu Y."/>
        </authorList>
    </citation>
    <scope>NUCLEOTIDE SEQUENCE [LARGE SCALE GENOMIC DNA]</scope>
    <source>
        <strain evidence="1">HL-2020</strain>
        <tissue evidence="1">Leaf</tissue>
    </source>
</reference>
<sequence length="115" mass="13143">MIKGDLDQTRAAVIDVGTNAIVDDPSRKSGYRLVGDVDFEQACKVLWMGDSVREVFIALWKRRRPALFPICGGWGGKVEVERFEDVFSECVLRLCRPPRAWGKEWIAMRVEEGER</sequence>
<evidence type="ECO:0000313" key="2">
    <source>
        <dbReference type="Proteomes" id="UP000631114"/>
    </source>
</evidence>
<organism evidence="1 2">
    <name type="scientific">Coptis chinensis</name>
    <dbReference type="NCBI Taxonomy" id="261450"/>
    <lineage>
        <taxon>Eukaryota</taxon>
        <taxon>Viridiplantae</taxon>
        <taxon>Streptophyta</taxon>
        <taxon>Embryophyta</taxon>
        <taxon>Tracheophyta</taxon>
        <taxon>Spermatophyta</taxon>
        <taxon>Magnoliopsida</taxon>
        <taxon>Ranunculales</taxon>
        <taxon>Ranunculaceae</taxon>
        <taxon>Coptidoideae</taxon>
        <taxon>Coptis</taxon>
    </lineage>
</organism>
<dbReference type="OrthoDB" id="5126881at2759"/>
<protein>
    <submittedName>
        <fullName evidence="1">Uncharacterized protein</fullName>
    </submittedName>
</protein>